<keyword evidence="2" id="KW-0732">Signal</keyword>
<evidence type="ECO:0000256" key="2">
    <source>
        <dbReference type="SAM" id="SignalP"/>
    </source>
</evidence>
<accession>A0A1Y5TKA7</accession>
<feature type="chain" id="PRO_5013232447" evidence="2">
    <location>
        <begin position="36"/>
        <end position="64"/>
    </location>
</feature>
<evidence type="ECO:0000256" key="1">
    <source>
        <dbReference type="SAM" id="MobiDB-lite"/>
    </source>
</evidence>
<name>A0A1Y5TKA7_9RHOB</name>
<gene>
    <name evidence="3" type="ORF">PSA7680_03512</name>
</gene>
<organism evidence="3 4">
    <name type="scientific">Pseudoruegeria aquimaris</name>
    <dbReference type="NCBI Taxonomy" id="393663"/>
    <lineage>
        <taxon>Bacteria</taxon>
        <taxon>Pseudomonadati</taxon>
        <taxon>Pseudomonadota</taxon>
        <taxon>Alphaproteobacteria</taxon>
        <taxon>Rhodobacterales</taxon>
        <taxon>Roseobacteraceae</taxon>
        <taxon>Pseudoruegeria</taxon>
    </lineage>
</organism>
<evidence type="ECO:0000313" key="4">
    <source>
        <dbReference type="Proteomes" id="UP000193409"/>
    </source>
</evidence>
<proteinExistence type="predicted"/>
<reference evidence="3 4" key="1">
    <citation type="submission" date="2017-03" db="EMBL/GenBank/DDBJ databases">
        <authorList>
            <person name="Afonso C.L."/>
            <person name="Miller P.J."/>
            <person name="Scott M.A."/>
            <person name="Spackman E."/>
            <person name="Goraichik I."/>
            <person name="Dimitrov K.M."/>
            <person name="Suarez D.L."/>
            <person name="Swayne D.E."/>
        </authorList>
    </citation>
    <scope>NUCLEOTIDE SEQUENCE [LARGE SCALE GENOMIC DNA]</scope>
    <source>
        <strain evidence="3 4">CECT 7680</strain>
    </source>
</reference>
<dbReference type="Proteomes" id="UP000193409">
    <property type="component" value="Unassembled WGS sequence"/>
</dbReference>
<evidence type="ECO:0000313" key="3">
    <source>
        <dbReference type="EMBL" id="SLN66310.1"/>
    </source>
</evidence>
<protein>
    <submittedName>
        <fullName evidence="3">Uncharacterized protein</fullName>
    </submittedName>
</protein>
<sequence>MGEFETGSARQRRIRKALSVLVAASLLLLSISAIAASPTLATAGGAEAPQAAGRSGQSLIRSRP</sequence>
<feature type="region of interest" description="Disordered" evidence="1">
    <location>
        <begin position="44"/>
        <end position="64"/>
    </location>
</feature>
<feature type="compositionally biased region" description="Low complexity" evidence="1">
    <location>
        <begin position="44"/>
        <end position="53"/>
    </location>
</feature>
<feature type="signal peptide" evidence="2">
    <location>
        <begin position="1"/>
        <end position="35"/>
    </location>
</feature>
<dbReference type="AlphaFoldDB" id="A0A1Y5TKA7"/>
<keyword evidence="4" id="KW-1185">Reference proteome</keyword>
<feature type="compositionally biased region" description="Polar residues" evidence="1">
    <location>
        <begin position="55"/>
        <end position="64"/>
    </location>
</feature>
<dbReference type="RefSeq" id="WP_085869991.1">
    <property type="nucleotide sequence ID" value="NZ_FWFQ01000040.1"/>
</dbReference>
<dbReference type="EMBL" id="FWFQ01000040">
    <property type="protein sequence ID" value="SLN66310.1"/>
    <property type="molecule type" value="Genomic_DNA"/>
</dbReference>